<dbReference type="InterPro" id="IPR027417">
    <property type="entry name" value="P-loop_NTPase"/>
</dbReference>
<dbReference type="SUPFAM" id="SSF90123">
    <property type="entry name" value="ABC transporter transmembrane region"/>
    <property type="match status" value="1"/>
</dbReference>
<dbReference type="GO" id="GO:0005886">
    <property type="term" value="C:plasma membrane"/>
    <property type="evidence" value="ECO:0007669"/>
    <property type="project" value="UniProtKB-SubCell"/>
</dbReference>
<dbReference type="RefSeq" id="WP_120705315.1">
    <property type="nucleotide sequence ID" value="NZ_CP032694.1"/>
</dbReference>
<dbReference type="InterPro" id="IPR011527">
    <property type="entry name" value="ABC1_TM_dom"/>
</dbReference>
<organism evidence="12 13">
    <name type="scientific">Rhizobium jaguaris</name>
    <dbReference type="NCBI Taxonomy" id="1312183"/>
    <lineage>
        <taxon>Bacteria</taxon>
        <taxon>Pseudomonadati</taxon>
        <taxon>Pseudomonadota</taxon>
        <taxon>Alphaproteobacteria</taxon>
        <taxon>Hyphomicrobiales</taxon>
        <taxon>Rhizobiaceae</taxon>
        <taxon>Rhizobium/Agrobacterium group</taxon>
        <taxon>Rhizobium</taxon>
    </lineage>
</organism>
<evidence type="ECO:0000256" key="6">
    <source>
        <dbReference type="ARBA" id="ARBA00022840"/>
    </source>
</evidence>
<dbReference type="EMBL" id="CP032694">
    <property type="protein sequence ID" value="AYG60329.1"/>
    <property type="molecule type" value="Genomic_DNA"/>
</dbReference>
<sequence>MSISDAIYRPFETLIRPLDIPYRPLPSKGPVTVLLHFISMFRGVLIAMALSSMAIEAINLTIVWGLSVIVDGVTQQGASAFLQSEWQLLAFLGFLIFPAMPIASFLVNTFNSHTLGVGMPAAIQWQGHKAVERQDLGFFQDLFAGQVASRLQQVASAVQQQIVAAFQSIPRFLLQMVGSVILLTSLSWQLALPVVIWITLNVLLAVKMAPIFAERARSTAKQRSLVAGAITDLYTNMQMIKQFAAEDSEAGGIRRIIQKAMQTQHREQRIYRTSELTVVALNMALWLAMLSIGFSGLVNGFLTVGEFVGAVYILNRLSGHTFTFLQMGQQIFQAIGTIKDAMPVMTTPPTITDRPDATSLTVSHGEIRFENVLFSYKGGKPVIDNLSLAVRPGEKVGLVGLSGGGKTTLANLLLRFYDIKDGAILIDGQDIRTVTQESLRRAIGVIAQDVALLHRSVGDNIRYGRPEATQDEIEEVAKMASADAFIADLADGEGRKGYDAFVGDRGIKLSGGQRQRVAIARVLLKNAPILVLDEATSALDSESEAAIQERLNLVMEGKTVIAIAHRLSTIARMDRIVVLDHGRIVEEGRPEELVEQNGLFARLWKRQTGGFIPEEINEPLPKSPAT</sequence>
<keyword evidence="7 9" id="KW-1133">Transmembrane helix</keyword>
<dbReference type="KEGG" id="rjg:CCGE525_17060"/>
<keyword evidence="5" id="KW-0547">Nucleotide-binding</keyword>
<evidence type="ECO:0000256" key="5">
    <source>
        <dbReference type="ARBA" id="ARBA00022741"/>
    </source>
</evidence>
<dbReference type="Pfam" id="PF00005">
    <property type="entry name" value="ABC_tran"/>
    <property type="match status" value="1"/>
</dbReference>
<evidence type="ECO:0000256" key="3">
    <source>
        <dbReference type="ARBA" id="ARBA00022448"/>
    </source>
</evidence>
<name>A0A387FP75_9HYPH</name>
<feature type="domain" description="ABC transporter" evidence="10">
    <location>
        <begin position="367"/>
        <end position="606"/>
    </location>
</feature>
<comment type="similarity">
    <text evidence="2">Belongs to the ABC transporter superfamily.</text>
</comment>
<keyword evidence="8 9" id="KW-0472">Membrane</keyword>
<proteinExistence type="inferred from homology"/>
<dbReference type="PROSITE" id="PS50893">
    <property type="entry name" value="ABC_TRANSPORTER_2"/>
    <property type="match status" value="1"/>
</dbReference>
<dbReference type="InterPro" id="IPR017871">
    <property type="entry name" value="ABC_transporter-like_CS"/>
</dbReference>
<feature type="transmembrane region" description="Helical" evidence="9">
    <location>
        <begin position="44"/>
        <end position="66"/>
    </location>
</feature>
<evidence type="ECO:0000313" key="13">
    <source>
        <dbReference type="Proteomes" id="UP000282195"/>
    </source>
</evidence>
<dbReference type="SMART" id="SM00382">
    <property type="entry name" value="AAA"/>
    <property type="match status" value="1"/>
</dbReference>
<evidence type="ECO:0000256" key="4">
    <source>
        <dbReference type="ARBA" id="ARBA00022692"/>
    </source>
</evidence>
<keyword evidence="13" id="KW-1185">Reference proteome</keyword>
<evidence type="ECO:0000256" key="2">
    <source>
        <dbReference type="ARBA" id="ARBA00005417"/>
    </source>
</evidence>
<dbReference type="InterPro" id="IPR036640">
    <property type="entry name" value="ABC1_TM_sf"/>
</dbReference>
<dbReference type="PANTHER" id="PTHR43394">
    <property type="entry name" value="ATP-DEPENDENT PERMEASE MDL1, MITOCHONDRIAL"/>
    <property type="match status" value="1"/>
</dbReference>
<dbReference type="AlphaFoldDB" id="A0A387FP75"/>
<keyword evidence="4 9" id="KW-0812">Transmembrane</keyword>
<evidence type="ECO:0000259" key="10">
    <source>
        <dbReference type="PROSITE" id="PS50893"/>
    </source>
</evidence>
<dbReference type="SUPFAM" id="SSF52540">
    <property type="entry name" value="P-loop containing nucleoside triphosphate hydrolases"/>
    <property type="match status" value="1"/>
</dbReference>
<feature type="transmembrane region" description="Helical" evidence="9">
    <location>
        <begin position="194"/>
        <end position="213"/>
    </location>
</feature>
<dbReference type="InterPro" id="IPR003593">
    <property type="entry name" value="AAA+_ATPase"/>
</dbReference>
<evidence type="ECO:0000256" key="7">
    <source>
        <dbReference type="ARBA" id="ARBA00022989"/>
    </source>
</evidence>
<dbReference type="Gene3D" id="1.20.1560.10">
    <property type="entry name" value="ABC transporter type 1, transmembrane domain"/>
    <property type="match status" value="1"/>
</dbReference>
<dbReference type="PROSITE" id="PS50929">
    <property type="entry name" value="ABC_TM1F"/>
    <property type="match status" value="1"/>
</dbReference>
<evidence type="ECO:0000256" key="1">
    <source>
        <dbReference type="ARBA" id="ARBA00004651"/>
    </source>
</evidence>
<evidence type="ECO:0000256" key="8">
    <source>
        <dbReference type="ARBA" id="ARBA00023136"/>
    </source>
</evidence>
<dbReference type="Gene3D" id="3.40.50.300">
    <property type="entry name" value="P-loop containing nucleotide triphosphate hydrolases"/>
    <property type="match status" value="1"/>
</dbReference>
<dbReference type="FunFam" id="3.40.50.300:FF:000287">
    <property type="entry name" value="Multidrug ABC transporter ATP-binding protein"/>
    <property type="match status" value="1"/>
</dbReference>
<dbReference type="Proteomes" id="UP000282195">
    <property type="component" value="Chromosome"/>
</dbReference>
<keyword evidence="6 12" id="KW-0067">ATP-binding</keyword>
<accession>A0A387FP75</accession>
<dbReference type="GO" id="GO:0016887">
    <property type="term" value="F:ATP hydrolysis activity"/>
    <property type="evidence" value="ECO:0007669"/>
    <property type="project" value="InterPro"/>
</dbReference>
<comment type="subcellular location">
    <subcellularLocation>
        <location evidence="1">Cell membrane</location>
        <topology evidence="1">Multi-pass membrane protein</topology>
    </subcellularLocation>
</comment>
<keyword evidence="3" id="KW-0813">Transport</keyword>
<gene>
    <name evidence="12" type="ORF">CCGE525_17060</name>
</gene>
<dbReference type="Pfam" id="PF00664">
    <property type="entry name" value="ABC_membrane"/>
    <property type="match status" value="1"/>
</dbReference>
<feature type="transmembrane region" description="Helical" evidence="9">
    <location>
        <begin position="276"/>
        <end position="298"/>
    </location>
</feature>
<feature type="domain" description="ABC transmembrane type-1" evidence="11">
    <location>
        <begin position="46"/>
        <end position="333"/>
    </location>
</feature>
<evidence type="ECO:0000259" key="11">
    <source>
        <dbReference type="PROSITE" id="PS50929"/>
    </source>
</evidence>
<dbReference type="GO" id="GO:0015421">
    <property type="term" value="F:ABC-type oligopeptide transporter activity"/>
    <property type="evidence" value="ECO:0007669"/>
    <property type="project" value="TreeGrafter"/>
</dbReference>
<dbReference type="PANTHER" id="PTHR43394:SF1">
    <property type="entry name" value="ATP-BINDING CASSETTE SUB-FAMILY B MEMBER 10, MITOCHONDRIAL"/>
    <property type="match status" value="1"/>
</dbReference>
<dbReference type="OrthoDB" id="9804259at2"/>
<feature type="transmembrane region" description="Helical" evidence="9">
    <location>
        <begin position="86"/>
        <end position="107"/>
    </location>
</feature>
<protein>
    <submittedName>
        <fullName evidence="12">ABC transporter ATP-binding protein</fullName>
    </submittedName>
</protein>
<dbReference type="InterPro" id="IPR003439">
    <property type="entry name" value="ABC_transporter-like_ATP-bd"/>
</dbReference>
<dbReference type="GO" id="GO:0005524">
    <property type="term" value="F:ATP binding"/>
    <property type="evidence" value="ECO:0007669"/>
    <property type="project" value="UniProtKB-KW"/>
</dbReference>
<dbReference type="PROSITE" id="PS00211">
    <property type="entry name" value="ABC_TRANSPORTER_1"/>
    <property type="match status" value="1"/>
</dbReference>
<evidence type="ECO:0000313" key="12">
    <source>
        <dbReference type="EMBL" id="AYG60329.1"/>
    </source>
</evidence>
<dbReference type="InterPro" id="IPR039421">
    <property type="entry name" value="Type_1_exporter"/>
</dbReference>
<evidence type="ECO:0000256" key="9">
    <source>
        <dbReference type="SAM" id="Phobius"/>
    </source>
</evidence>
<reference evidence="12 13" key="1">
    <citation type="submission" date="2018-10" db="EMBL/GenBank/DDBJ databases">
        <title>Rhizobium etli, R. leguminosarum and a new Rhizobium genospecies from Phaseolus dumosus.</title>
        <authorList>
            <person name="Ramirez-Puebla S.T."/>
            <person name="Rogel-Hernandez M.A."/>
            <person name="Guerrero G."/>
            <person name="Ormeno-Orrillo E."/>
            <person name="Martinez-Romero J.C."/>
            <person name="Negrete-Yankelevich S."/>
            <person name="Martinez-Romero E."/>
        </authorList>
    </citation>
    <scope>NUCLEOTIDE SEQUENCE [LARGE SCALE GENOMIC DNA]</scope>
    <source>
        <strain evidence="12 13">CCGE525</strain>
    </source>
</reference>